<name>A0A0G4P426_PENC3</name>
<proteinExistence type="predicted"/>
<dbReference type="Proteomes" id="UP000053732">
    <property type="component" value="Unassembled WGS sequence"/>
</dbReference>
<reference evidence="1 2" key="1">
    <citation type="journal article" date="2014" name="Nat. Commun.">
        <title>Multiple recent horizontal transfers of a large genomic region in cheese making fungi.</title>
        <authorList>
            <person name="Cheeseman K."/>
            <person name="Ropars J."/>
            <person name="Renault P."/>
            <person name="Dupont J."/>
            <person name="Gouzy J."/>
            <person name="Branca A."/>
            <person name="Abraham A.L."/>
            <person name="Ceppi M."/>
            <person name="Conseiller E."/>
            <person name="Debuchy R."/>
            <person name="Malagnac F."/>
            <person name="Goarin A."/>
            <person name="Silar P."/>
            <person name="Lacoste S."/>
            <person name="Sallet E."/>
            <person name="Bensimon A."/>
            <person name="Giraud T."/>
            <person name="Brygoo Y."/>
        </authorList>
    </citation>
    <scope>NUCLEOTIDE SEQUENCE [LARGE SCALE GENOMIC DNA]</scope>
    <source>
        <strain evidence="2">FM 013</strain>
    </source>
</reference>
<gene>
    <name evidence="1" type="ORF">PCAMFM013_S005g000191</name>
</gene>
<evidence type="ECO:0000313" key="2">
    <source>
        <dbReference type="Proteomes" id="UP000053732"/>
    </source>
</evidence>
<protein>
    <submittedName>
        <fullName evidence="1">Str. FM013</fullName>
    </submittedName>
</protein>
<dbReference type="EMBL" id="HG793138">
    <property type="protein sequence ID" value="CRL21027.1"/>
    <property type="molecule type" value="Genomic_DNA"/>
</dbReference>
<dbReference type="AlphaFoldDB" id="A0A0G4P426"/>
<organism evidence="1 2">
    <name type="scientific">Penicillium camemberti (strain FM 013)</name>
    <dbReference type="NCBI Taxonomy" id="1429867"/>
    <lineage>
        <taxon>Eukaryota</taxon>
        <taxon>Fungi</taxon>
        <taxon>Dikarya</taxon>
        <taxon>Ascomycota</taxon>
        <taxon>Pezizomycotina</taxon>
        <taxon>Eurotiomycetes</taxon>
        <taxon>Eurotiomycetidae</taxon>
        <taxon>Eurotiales</taxon>
        <taxon>Aspergillaceae</taxon>
        <taxon>Penicillium</taxon>
    </lineage>
</organism>
<sequence length="68" mass="7836">MYGMTRGRLVTDVFSVPVPWLPTDKNHVFAFHTLQGYQILLRFDIFQDPLISVIFNSYCSFHPGLNSS</sequence>
<evidence type="ECO:0000313" key="1">
    <source>
        <dbReference type="EMBL" id="CRL21027.1"/>
    </source>
</evidence>
<keyword evidence="2" id="KW-1185">Reference proteome</keyword>
<accession>A0A0G4P426</accession>